<dbReference type="InterPro" id="IPR000709">
    <property type="entry name" value="Leu_Ile_Val-bd"/>
</dbReference>
<dbReference type="Gene3D" id="3.40.50.2300">
    <property type="match status" value="2"/>
</dbReference>
<keyword evidence="4" id="KW-0029">Amino-acid transport</keyword>
<dbReference type="PANTHER" id="PTHR47235:SF1">
    <property type="entry name" value="BLR6548 PROTEIN"/>
    <property type="match status" value="1"/>
</dbReference>
<evidence type="ECO:0000259" key="5">
    <source>
        <dbReference type="Pfam" id="PF13458"/>
    </source>
</evidence>
<dbReference type="KEGG" id="care:LT85_3099"/>
<keyword evidence="7" id="KW-1185">Reference proteome</keyword>
<feature type="domain" description="Leucine-binding protein" evidence="5">
    <location>
        <begin position="60"/>
        <end position="404"/>
    </location>
</feature>
<evidence type="ECO:0000313" key="6">
    <source>
        <dbReference type="EMBL" id="AIY42257.1"/>
    </source>
</evidence>
<dbReference type="PANTHER" id="PTHR47235">
    <property type="entry name" value="BLR6548 PROTEIN"/>
    <property type="match status" value="1"/>
</dbReference>
<organism evidence="6 7">
    <name type="scientific">Collimonas arenae</name>
    <dbReference type="NCBI Taxonomy" id="279058"/>
    <lineage>
        <taxon>Bacteria</taxon>
        <taxon>Pseudomonadati</taxon>
        <taxon>Pseudomonadota</taxon>
        <taxon>Betaproteobacteria</taxon>
        <taxon>Burkholderiales</taxon>
        <taxon>Oxalobacteraceae</taxon>
        <taxon>Collimonas</taxon>
    </lineage>
</organism>
<evidence type="ECO:0000313" key="7">
    <source>
        <dbReference type="Proteomes" id="UP000030302"/>
    </source>
</evidence>
<dbReference type="InterPro" id="IPR028081">
    <property type="entry name" value="Leu-bd"/>
</dbReference>
<dbReference type="EMBL" id="CP009962">
    <property type="protein sequence ID" value="AIY42257.1"/>
    <property type="molecule type" value="Genomic_DNA"/>
</dbReference>
<sequence>MDIFLLRIRFVKLPAIPSYRLESNFVARKTMRMHILSALYGCALFASQAGAADPGITNTEIRLGMVNAQSGAASGLGKGMRIGAEVVFKEINAHGGIHGRKINLIVADDAYEPDNAIDATLKMIEEQKVFALFGYVGTPTANAVLPIIKETNTPLIGVFSGAMTLRRPVVPDVINVRASYDDESEMLVEYFIKTKQAKRFAVFYQDDGFGLAVLSGTTKALKRRNMEIIAKGTFQRGTTAINTGLAAIIDSKPDAVIMVGTYTSLAAFIKNAKAEGLKASLATVSFVGTDNLVNLVGRDGDGVVISQVVPFPEDRSLPIANECATLLEKYAPGEQLGFVNFEGCITAKTMAIAMERAGPALTRINLIQAFETIKKLDIGGIQLNLGTEDHQASSAVFLTQIVDGHITQIKAETR</sequence>
<accession>A0A0A1FHD3</accession>
<evidence type="ECO:0000256" key="4">
    <source>
        <dbReference type="ARBA" id="ARBA00022970"/>
    </source>
</evidence>
<protein>
    <submittedName>
        <fullName evidence="6">Leucine/isoleucine/valine-binding-like protein</fullName>
    </submittedName>
</protein>
<reference evidence="7" key="1">
    <citation type="journal article" date="2014" name="Soil Biol. Biochem.">
        <title>Structure and function of bacterial communities in ageing soils: Insights from the Mendocino ecological staircase.</title>
        <authorList>
            <person name="Uroz S."/>
            <person name="Tech J.J."/>
            <person name="Sawaya N.A."/>
            <person name="Frey-Klett P."/>
            <person name="Leveau J.H.J."/>
        </authorList>
    </citation>
    <scope>NUCLEOTIDE SEQUENCE [LARGE SCALE GENOMIC DNA]</scope>
    <source>
        <strain evidence="7">Cal35</strain>
    </source>
</reference>
<dbReference type="CDD" id="cd19978">
    <property type="entry name" value="PBP1_ABC_ligand_binding-like"/>
    <property type="match status" value="1"/>
</dbReference>
<dbReference type="STRING" id="279058.LT85_3099"/>
<dbReference type="Pfam" id="PF13458">
    <property type="entry name" value="Peripla_BP_6"/>
    <property type="match status" value="1"/>
</dbReference>
<gene>
    <name evidence="6" type="ORF">LT85_3099</name>
</gene>
<evidence type="ECO:0000256" key="3">
    <source>
        <dbReference type="ARBA" id="ARBA00022729"/>
    </source>
</evidence>
<evidence type="ECO:0000256" key="1">
    <source>
        <dbReference type="ARBA" id="ARBA00010062"/>
    </source>
</evidence>
<dbReference type="HOGENOM" id="CLU_027128_7_0_4"/>
<dbReference type="AlphaFoldDB" id="A0A0A1FHD3"/>
<comment type="similarity">
    <text evidence="1">Belongs to the leucine-binding protein family.</text>
</comment>
<keyword evidence="3" id="KW-0732">Signal</keyword>
<proteinExistence type="inferred from homology"/>
<dbReference type="SUPFAM" id="SSF53822">
    <property type="entry name" value="Periplasmic binding protein-like I"/>
    <property type="match status" value="1"/>
</dbReference>
<keyword evidence="2" id="KW-0813">Transport</keyword>
<dbReference type="PRINTS" id="PR00337">
    <property type="entry name" value="LEUILEVALBP"/>
</dbReference>
<dbReference type="GO" id="GO:0006865">
    <property type="term" value="P:amino acid transport"/>
    <property type="evidence" value="ECO:0007669"/>
    <property type="project" value="UniProtKB-KW"/>
</dbReference>
<name>A0A0A1FHD3_9BURK</name>
<evidence type="ECO:0000256" key="2">
    <source>
        <dbReference type="ARBA" id="ARBA00022448"/>
    </source>
</evidence>
<dbReference type="InterPro" id="IPR028082">
    <property type="entry name" value="Peripla_BP_I"/>
</dbReference>
<dbReference type="Proteomes" id="UP000030302">
    <property type="component" value="Chromosome"/>
</dbReference>